<accession>A0A8J3RW30</accession>
<evidence type="ECO:0000313" key="7">
    <source>
        <dbReference type="Proteomes" id="UP000655044"/>
    </source>
</evidence>
<evidence type="ECO:0000256" key="1">
    <source>
        <dbReference type="ARBA" id="ARBA00022630"/>
    </source>
</evidence>
<dbReference type="SUPFAM" id="SSF51905">
    <property type="entry name" value="FAD/NAD(P)-binding domain"/>
    <property type="match status" value="1"/>
</dbReference>
<dbReference type="PANTHER" id="PTHR43747:SF5">
    <property type="entry name" value="FAD-BINDING DOMAIN-CONTAINING PROTEIN"/>
    <property type="match status" value="1"/>
</dbReference>
<dbReference type="AlphaFoldDB" id="A0A8J3RW30"/>
<comment type="similarity">
    <text evidence="3">Belongs to the flavin-dependent halogenase family. Bacterial tryptophan halogenase subfamily.</text>
</comment>
<dbReference type="Proteomes" id="UP000655044">
    <property type="component" value="Unassembled WGS sequence"/>
</dbReference>
<feature type="domain" description="FAD-dependent oxidoreductase 2 FAD-binding" evidence="5">
    <location>
        <begin position="5"/>
        <end position="201"/>
    </location>
</feature>
<organism evidence="6 7">
    <name type="scientific">Planobispora rosea</name>
    <dbReference type="NCBI Taxonomy" id="35762"/>
    <lineage>
        <taxon>Bacteria</taxon>
        <taxon>Bacillati</taxon>
        <taxon>Actinomycetota</taxon>
        <taxon>Actinomycetes</taxon>
        <taxon>Streptosporangiales</taxon>
        <taxon>Streptosporangiaceae</taxon>
        <taxon>Planobispora</taxon>
    </lineage>
</organism>
<keyword evidence="2" id="KW-0560">Oxidoreductase</keyword>
<dbReference type="InterPro" id="IPR050816">
    <property type="entry name" value="Flavin-dep_Halogenase_NPB"/>
</dbReference>
<evidence type="ECO:0000259" key="5">
    <source>
        <dbReference type="Pfam" id="PF00890"/>
    </source>
</evidence>
<evidence type="ECO:0000313" key="6">
    <source>
        <dbReference type="EMBL" id="GIH82283.1"/>
    </source>
</evidence>
<dbReference type="PRINTS" id="PR00420">
    <property type="entry name" value="RNGMNOXGNASE"/>
</dbReference>
<sequence>MSHPDVIVIGAGPVGLAAGMVLAGQGMAVTVLERDGECPAGTDTGGPATAARAWREWRRPGVNQFRQPHILLPAGAAVLRSALPGVLTELRELGALPLNILAGAWGLPAIGGRRPGDDRYDTLTARRPVLEAAFAAAAAKTPGLTVRRATAVSGLLAGAEQIPGRPHVVGVTTQHGQEIHAPLVVDAGGRNSPVGALLARLGGPPPASERIEAGFVYYTRSFRSCGGATPAQVPWPLTHHDGVSAIVLPGDGGTWSLGLIISSRDRALRALHDARAWERAAALFPALAERMHAEPITGIQAMSGLNTRSQMTVVDGTPVVTGLLSVGDARAASDPQFGLGLSVGLAHVIALAEVVTGGGLNDAVKLALRFDEATEQTVMPVYRRLRRWDAHRMAEIDALLAGRRYDTDDPGWHLGNTLDALKLSNPDVLRAMADVACGLAVPETAFSAPAVRAAAAAATGAGSPPRPGPTRADVLAAIQGGPR</sequence>
<name>A0A8J3RW30_PLARO</name>
<reference evidence="6" key="1">
    <citation type="submission" date="2021-01" db="EMBL/GenBank/DDBJ databases">
        <title>Whole genome shotgun sequence of Planobispora rosea NBRC 15558.</title>
        <authorList>
            <person name="Komaki H."/>
            <person name="Tamura T."/>
        </authorList>
    </citation>
    <scope>NUCLEOTIDE SEQUENCE</scope>
    <source>
        <strain evidence="6">NBRC 15558</strain>
    </source>
</reference>
<evidence type="ECO:0000256" key="2">
    <source>
        <dbReference type="ARBA" id="ARBA00023002"/>
    </source>
</evidence>
<keyword evidence="1" id="KW-0285">Flavoprotein</keyword>
<feature type="region of interest" description="Disordered" evidence="4">
    <location>
        <begin position="458"/>
        <end position="483"/>
    </location>
</feature>
<dbReference type="Gene3D" id="3.50.50.60">
    <property type="entry name" value="FAD/NAD(P)-binding domain"/>
    <property type="match status" value="2"/>
</dbReference>
<dbReference type="InterPro" id="IPR003953">
    <property type="entry name" value="FAD-dep_OxRdtase_2_FAD-bd"/>
</dbReference>
<protein>
    <recommendedName>
        <fullName evidence="5">FAD-dependent oxidoreductase 2 FAD-binding domain-containing protein</fullName>
    </recommendedName>
</protein>
<dbReference type="PANTHER" id="PTHR43747">
    <property type="entry name" value="FAD-BINDING PROTEIN"/>
    <property type="match status" value="1"/>
</dbReference>
<keyword evidence="7" id="KW-1185">Reference proteome</keyword>
<comment type="caution">
    <text evidence="6">The sequence shown here is derived from an EMBL/GenBank/DDBJ whole genome shotgun (WGS) entry which is preliminary data.</text>
</comment>
<dbReference type="Pfam" id="PF00890">
    <property type="entry name" value="FAD_binding_2"/>
    <property type="match status" value="1"/>
</dbReference>
<gene>
    <name evidence="6" type="ORF">Pro02_06910</name>
</gene>
<dbReference type="EMBL" id="BOOI01000005">
    <property type="protein sequence ID" value="GIH82283.1"/>
    <property type="molecule type" value="Genomic_DNA"/>
</dbReference>
<proteinExistence type="inferred from homology"/>
<dbReference type="RefSeq" id="WP_189241460.1">
    <property type="nucleotide sequence ID" value="NZ_BMQP01000001.1"/>
</dbReference>
<dbReference type="GO" id="GO:0016491">
    <property type="term" value="F:oxidoreductase activity"/>
    <property type="evidence" value="ECO:0007669"/>
    <property type="project" value="UniProtKB-KW"/>
</dbReference>
<evidence type="ECO:0000256" key="4">
    <source>
        <dbReference type="SAM" id="MobiDB-lite"/>
    </source>
</evidence>
<evidence type="ECO:0000256" key="3">
    <source>
        <dbReference type="ARBA" id="ARBA00038396"/>
    </source>
</evidence>
<dbReference type="InterPro" id="IPR036188">
    <property type="entry name" value="FAD/NAD-bd_sf"/>
</dbReference>